<dbReference type="Gene3D" id="1.10.600.10">
    <property type="entry name" value="Farnesyl Diphosphate Synthase"/>
    <property type="match status" value="1"/>
</dbReference>
<sequence>MAGIDITALRPRIDTAVHAQLARGRADLTELAPEADDLLDAISALMAGGKLLRPTFLYLGYRAAGRPDADGAVALASAMEFVQAAALIHDDVIDSSDTRRGAPTVHRALASAHAQRGWEGDGSAFGVAGAILAGNLCLGWADQAYDECGLPSADLERGRATFDLMRAQLMAGQYLDVVGSVRPWAGASPAERVAIAERVITYKSAKYSIQQPLLIGARTGGVTGAALAALAAYGLDLGIAFQLRDDVLGVFGDPGVTGKPAGDDLREGKRTVLIAHTLALAAPADRTYVETHLGDAALTPEAVQRLRAIIAGCGATDAVEAAIAARATSAAHALAGADVDQDAAAALGAMIETVTDRHA</sequence>
<dbReference type="SUPFAM" id="SSF48576">
    <property type="entry name" value="Terpenoid synthases"/>
    <property type="match status" value="1"/>
</dbReference>
<evidence type="ECO:0000256" key="5">
    <source>
        <dbReference type="ARBA" id="ARBA00022842"/>
    </source>
</evidence>
<accession>A0ABP4XDP5</accession>
<comment type="caution">
    <text evidence="7">The sequence shown here is derived from an EMBL/GenBank/DDBJ whole genome shotgun (WGS) entry which is preliminary data.</text>
</comment>
<dbReference type="SFLD" id="SFLDS00005">
    <property type="entry name" value="Isoprenoid_Synthase_Type_I"/>
    <property type="match status" value="1"/>
</dbReference>
<comment type="similarity">
    <text evidence="2 6">Belongs to the FPP/GGPP synthase family.</text>
</comment>
<dbReference type="PROSITE" id="PS00723">
    <property type="entry name" value="POLYPRENYL_SYNTHASE_1"/>
    <property type="match status" value="1"/>
</dbReference>
<evidence type="ECO:0000256" key="6">
    <source>
        <dbReference type="RuleBase" id="RU004466"/>
    </source>
</evidence>
<dbReference type="CDD" id="cd00685">
    <property type="entry name" value="Trans_IPPS_HT"/>
    <property type="match status" value="1"/>
</dbReference>
<dbReference type="PANTHER" id="PTHR12001">
    <property type="entry name" value="GERANYLGERANYL PYROPHOSPHATE SYNTHASE"/>
    <property type="match status" value="1"/>
</dbReference>
<gene>
    <name evidence="7" type="ORF">GCM10009810_33790</name>
</gene>
<dbReference type="PROSITE" id="PS00444">
    <property type="entry name" value="POLYPRENYL_SYNTHASE_2"/>
    <property type="match status" value="1"/>
</dbReference>
<dbReference type="InterPro" id="IPR033749">
    <property type="entry name" value="Polyprenyl_synt_CS"/>
</dbReference>
<evidence type="ECO:0000256" key="2">
    <source>
        <dbReference type="ARBA" id="ARBA00006706"/>
    </source>
</evidence>
<evidence type="ECO:0000256" key="1">
    <source>
        <dbReference type="ARBA" id="ARBA00001946"/>
    </source>
</evidence>
<evidence type="ECO:0000313" key="7">
    <source>
        <dbReference type="EMBL" id="GAA1773952.1"/>
    </source>
</evidence>
<keyword evidence="8" id="KW-1185">Reference proteome</keyword>
<keyword evidence="5" id="KW-0460">Magnesium</keyword>
<dbReference type="Pfam" id="PF00348">
    <property type="entry name" value="polyprenyl_synt"/>
    <property type="match status" value="1"/>
</dbReference>
<keyword evidence="4" id="KW-0479">Metal-binding</keyword>
<evidence type="ECO:0000256" key="3">
    <source>
        <dbReference type="ARBA" id="ARBA00022679"/>
    </source>
</evidence>
<evidence type="ECO:0000313" key="8">
    <source>
        <dbReference type="Proteomes" id="UP001501475"/>
    </source>
</evidence>
<reference evidence="8" key="1">
    <citation type="journal article" date="2019" name="Int. J. Syst. Evol. Microbiol.">
        <title>The Global Catalogue of Microorganisms (GCM) 10K type strain sequencing project: providing services to taxonomists for standard genome sequencing and annotation.</title>
        <authorList>
            <consortium name="The Broad Institute Genomics Platform"/>
            <consortium name="The Broad Institute Genome Sequencing Center for Infectious Disease"/>
            <person name="Wu L."/>
            <person name="Ma J."/>
        </authorList>
    </citation>
    <scope>NUCLEOTIDE SEQUENCE [LARGE SCALE GENOMIC DNA]</scope>
    <source>
        <strain evidence="8">JCM 15591</strain>
    </source>
</reference>
<dbReference type="PANTHER" id="PTHR12001:SF85">
    <property type="entry name" value="SHORT CHAIN ISOPRENYL DIPHOSPHATE SYNTHASE"/>
    <property type="match status" value="1"/>
</dbReference>
<organism evidence="7 8">
    <name type="scientific">Nostocoides vanveenii</name>
    <dbReference type="NCBI Taxonomy" id="330835"/>
    <lineage>
        <taxon>Bacteria</taxon>
        <taxon>Bacillati</taxon>
        <taxon>Actinomycetota</taxon>
        <taxon>Actinomycetes</taxon>
        <taxon>Micrococcales</taxon>
        <taxon>Intrasporangiaceae</taxon>
        <taxon>Nostocoides</taxon>
    </lineage>
</organism>
<keyword evidence="3 6" id="KW-0808">Transferase</keyword>
<evidence type="ECO:0000256" key="4">
    <source>
        <dbReference type="ARBA" id="ARBA00022723"/>
    </source>
</evidence>
<name>A0ABP4XDP5_9MICO</name>
<dbReference type="EMBL" id="BAAAPN010000100">
    <property type="protein sequence ID" value="GAA1773952.1"/>
    <property type="molecule type" value="Genomic_DNA"/>
</dbReference>
<comment type="cofactor">
    <cofactor evidence="1">
        <name>Mg(2+)</name>
        <dbReference type="ChEBI" id="CHEBI:18420"/>
    </cofactor>
</comment>
<protein>
    <submittedName>
        <fullName evidence="7">Polyprenyl synthetase family protein</fullName>
    </submittedName>
</protein>
<proteinExistence type="inferred from homology"/>
<dbReference type="Proteomes" id="UP001501475">
    <property type="component" value="Unassembled WGS sequence"/>
</dbReference>
<dbReference type="InterPro" id="IPR008949">
    <property type="entry name" value="Isoprenoid_synthase_dom_sf"/>
</dbReference>
<dbReference type="RefSeq" id="WP_344068444.1">
    <property type="nucleotide sequence ID" value="NZ_BAAAPN010000100.1"/>
</dbReference>
<dbReference type="InterPro" id="IPR000092">
    <property type="entry name" value="Polyprenyl_synt"/>
</dbReference>